<evidence type="ECO:0000313" key="3">
    <source>
        <dbReference type="Proteomes" id="UP000281564"/>
    </source>
</evidence>
<dbReference type="AlphaFoldDB" id="A0A3A6QLU5"/>
<keyword evidence="3" id="KW-1185">Reference proteome</keyword>
<accession>A0A3A6QLU5</accession>
<dbReference type="GO" id="GO:0016747">
    <property type="term" value="F:acyltransferase activity, transferring groups other than amino-acyl groups"/>
    <property type="evidence" value="ECO:0007669"/>
    <property type="project" value="InterPro"/>
</dbReference>
<keyword evidence="2" id="KW-0808">Transferase</keyword>
<dbReference type="PROSITE" id="PS51186">
    <property type="entry name" value="GNAT"/>
    <property type="match status" value="1"/>
</dbReference>
<dbReference type="InterPro" id="IPR000182">
    <property type="entry name" value="GNAT_dom"/>
</dbReference>
<protein>
    <submittedName>
        <fullName evidence="2">GNAT family N-acetyltransferase</fullName>
    </submittedName>
</protein>
<sequence length="188" mass="20379">MYVRDGKSRDETWLRDGIGAMGLGEAVGEPQEYVIAVEEDSDERAGFGRLCVHTDGSTVCELIHIGVHQSWRDQGIGAHIIERLLTKTGDAGVETAYILTDEPGYPTQLGFERVDDLPTPLADRRRKKAAGGDDEVVGLAIDIDDFEMPSRLRDAFKTASGAAEEPTVDAEEFGIDADGATYKYDTGG</sequence>
<name>A0A3A6QLU5_9EURY</name>
<dbReference type="OrthoDB" id="104811at2157"/>
<dbReference type="RefSeq" id="WP_120085544.1">
    <property type="nucleotide sequence ID" value="NZ_QMDW01000019.1"/>
</dbReference>
<dbReference type="InterPro" id="IPR016181">
    <property type="entry name" value="Acyl_CoA_acyltransferase"/>
</dbReference>
<dbReference type="EMBL" id="QMDW01000019">
    <property type="protein sequence ID" value="RJX48560.1"/>
    <property type="molecule type" value="Genomic_DNA"/>
</dbReference>
<dbReference type="CDD" id="cd04301">
    <property type="entry name" value="NAT_SF"/>
    <property type="match status" value="1"/>
</dbReference>
<dbReference type="Gene3D" id="3.40.630.30">
    <property type="match status" value="1"/>
</dbReference>
<evidence type="ECO:0000259" key="1">
    <source>
        <dbReference type="PROSITE" id="PS51186"/>
    </source>
</evidence>
<feature type="domain" description="N-acetyltransferase" evidence="1">
    <location>
        <begin position="1"/>
        <end position="130"/>
    </location>
</feature>
<dbReference type="Proteomes" id="UP000281564">
    <property type="component" value="Unassembled WGS sequence"/>
</dbReference>
<dbReference type="Pfam" id="PF00583">
    <property type="entry name" value="Acetyltransf_1"/>
    <property type="match status" value="1"/>
</dbReference>
<gene>
    <name evidence="2" type="ORF">DP106_11820</name>
</gene>
<dbReference type="SUPFAM" id="SSF55729">
    <property type="entry name" value="Acyl-CoA N-acyltransferases (Nat)"/>
    <property type="match status" value="1"/>
</dbReference>
<proteinExistence type="predicted"/>
<evidence type="ECO:0000313" key="2">
    <source>
        <dbReference type="EMBL" id="RJX48560.1"/>
    </source>
</evidence>
<comment type="caution">
    <text evidence="2">The sequence shown here is derived from an EMBL/GenBank/DDBJ whole genome shotgun (WGS) entry which is preliminary data.</text>
</comment>
<organism evidence="2 3">
    <name type="scientific">Halonotius pteroides</name>
    <dbReference type="NCBI Taxonomy" id="268735"/>
    <lineage>
        <taxon>Archaea</taxon>
        <taxon>Methanobacteriati</taxon>
        <taxon>Methanobacteriota</taxon>
        <taxon>Stenosarchaea group</taxon>
        <taxon>Halobacteria</taxon>
        <taxon>Halobacteriales</taxon>
        <taxon>Haloferacaceae</taxon>
        <taxon>Halonotius</taxon>
    </lineage>
</organism>
<reference evidence="2 3" key="1">
    <citation type="submission" date="2018-06" db="EMBL/GenBank/DDBJ databases">
        <title>Halonotius sp. F13-13 a new haloarchaeeon isolated from a solar saltern from Isla Cristina, Huelva, Spain.</title>
        <authorList>
            <person name="Duran-Viseras A."/>
            <person name="Sanchez-Porro C."/>
            <person name="Ventosa A."/>
        </authorList>
    </citation>
    <scope>NUCLEOTIDE SEQUENCE [LARGE SCALE GENOMIC DNA]</scope>
    <source>
        <strain evidence="2 3">CECT 7525</strain>
    </source>
</reference>